<dbReference type="CDD" id="cd09509">
    <property type="entry name" value="SAM_Polycomb"/>
    <property type="match status" value="1"/>
</dbReference>
<feature type="region of interest" description="Disordered" evidence="1">
    <location>
        <begin position="15"/>
        <end position="35"/>
    </location>
</feature>
<dbReference type="EMBL" id="CAJNOW010006650">
    <property type="protein sequence ID" value="CAF1493001.1"/>
    <property type="molecule type" value="Genomic_DNA"/>
</dbReference>
<dbReference type="EMBL" id="CAJOBJ010002542">
    <property type="protein sequence ID" value="CAF3929940.1"/>
    <property type="molecule type" value="Genomic_DNA"/>
</dbReference>
<dbReference type="Proteomes" id="UP000681720">
    <property type="component" value="Unassembled WGS sequence"/>
</dbReference>
<proteinExistence type="predicted"/>
<protein>
    <recommendedName>
        <fullName evidence="2">SAM domain-containing protein</fullName>
    </recommendedName>
</protein>
<gene>
    <name evidence="8" type="ORF">BYL167_LOCUS21662</name>
    <name evidence="4" type="ORF">CJN711_LOCUS29315</name>
    <name evidence="7" type="ORF">GIL414_LOCUS8018</name>
    <name evidence="3" type="ORF">KQP761_LOCUS14202</name>
    <name evidence="5" type="ORF">MBJ925_LOCUS13925</name>
    <name evidence="6" type="ORF">SMN809_LOCUS6240</name>
</gene>
<dbReference type="PROSITE" id="PS50105">
    <property type="entry name" value="SAM_DOMAIN"/>
    <property type="match status" value="1"/>
</dbReference>
<evidence type="ECO:0000313" key="7">
    <source>
        <dbReference type="EMBL" id="CAF3929940.1"/>
    </source>
</evidence>
<dbReference type="GO" id="GO:0042393">
    <property type="term" value="F:histone binding"/>
    <property type="evidence" value="ECO:0007669"/>
    <property type="project" value="TreeGrafter"/>
</dbReference>
<dbReference type="EMBL" id="CAJOBI010001665">
    <property type="protein sequence ID" value="CAF3893354.1"/>
    <property type="molecule type" value="Genomic_DNA"/>
</dbReference>
<dbReference type="PANTHER" id="PTHR12247:SF138">
    <property type="entry name" value="POLYHOMEOTIC DISTAL, ISOFORM A-RELATED"/>
    <property type="match status" value="1"/>
</dbReference>
<dbReference type="SMART" id="SM00454">
    <property type="entry name" value="SAM"/>
    <property type="match status" value="1"/>
</dbReference>
<evidence type="ECO:0000313" key="4">
    <source>
        <dbReference type="EMBL" id="CAF1535217.1"/>
    </source>
</evidence>
<evidence type="ECO:0000313" key="5">
    <source>
        <dbReference type="EMBL" id="CAF2055252.1"/>
    </source>
</evidence>
<dbReference type="EMBL" id="CAJOBH010009966">
    <property type="protein sequence ID" value="CAF4153473.1"/>
    <property type="molecule type" value="Genomic_DNA"/>
</dbReference>
<dbReference type="Proteomes" id="UP000676336">
    <property type="component" value="Unassembled WGS sequence"/>
</dbReference>
<dbReference type="EMBL" id="CAJNOV010013916">
    <property type="protein sequence ID" value="CAF1535217.1"/>
    <property type="molecule type" value="Genomic_DNA"/>
</dbReference>
<dbReference type="Gene3D" id="1.10.150.50">
    <property type="entry name" value="Transcription Factor, Ets-1"/>
    <property type="match status" value="1"/>
</dbReference>
<dbReference type="InterPro" id="IPR001660">
    <property type="entry name" value="SAM"/>
</dbReference>
<dbReference type="Pfam" id="PF00536">
    <property type="entry name" value="SAM_1"/>
    <property type="match status" value="1"/>
</dbReference>
<accession>A0A815SK58</accession>
<name>A0A815SK58_9BILA</name>
<organism evidence="3 9">
    <name type="scientific">Rotaria magnacalcarata</name>
    <dbReference type="NCBI Taxonomy" id="392030"/>
    <lineage>
        <taxon>Eukaryota</taxon>
        <taxon>Metazoa</taxon>
        <taxon>Spiralia</taxon>
        <taxon>Gnathifera</taxon>
        <taxon>Rotifera</taxon>
        <taxon>Eurotatoria</taxon>
        <taxon>Bdelloidea</taxon>
        <taxon>Philodinida</taxon>
        <taxon>Philodinidae</taxon>
        <taxon>Rotaria</taxon>
    </lineage>
</organism>
<dbReference type="GO" id="GO:0035102">
    <property type="term" value="C:PRC1 complex"/>
    <property type="evidence" value="ECO:0007669"/>
    <property type="project" value="TreeGrafter"/>
</dbReference>
<dbReference type="SUPFAM" id="SSF47769">
    <property type="entry name" value="SAM/Pointed domain"/>
    <property type="match status" value="1"/>
</dbReference>
<comment type="caution">
    <text evidence="3">The sequence shown here is derived from an EMBL/GenBank/DDBJ whole genome shotgun (WGS) entry which is preliminary data.</text>
</comment>
<reference evidence="3" key="1">
    <citation type="submission" date="2021-02" db="EMBL/GenBank/DDBJ databases">
        <authorList>
            <person name="Nowell W R."/>
        </authorList>
    </citation>
    <scope>NUCLEOTIDE SEQUENCE</scope>
</reference>
<evidence type="ECO:0000313" key="9">
    <source>
        <dbReference type="Proteomes" id="UP000663834"/>
    </source>
</evidence>
<evidence type="ECO:0000313" key="8">
    <source>
        <dbReference type="EMBL" id="CAF4153473.1"/>
    </source>
</evidence>
<evidence type="ECO:0000256" key="1">
    <source>
        <dbReference type="SAM" id="MobiDB-lite"/>
    </source>
</evidence>
<dbReference type="InterPro" id="IPR013761">
    <property type="entry name" value="SAM/pointed_sf"/>
</dbReference>
<dbReference type="PANTHER" id="PTHR12247">
    <property type="entry name" value="POLYCOMB GROUP PROTEIN"/>
    <property type="match status" value="1"/>
</dbReference>
<sequence length="249" mass="28526">MSKYNGHDNLIKSNNYSCGYRGRSKPSVVRDSNGSASTFRHFYQSGGRDYEQYRRWLKILSESEQQSSPMNSTDEMIQQSRNIESNVNSEVPLTSVLPSSKLYPQQLISVPKTTHTYPLLKPIRHRVPLKTNSELLLPLPTFLSSLSTVTSFKSHDAFPRECCHIKTESISSPTPFTDWSVPDVVHFIEQHFPEKHIAQKFMQQKIDGRTLPLLTEDHLIRIFKMKLGPALHLLTLISSMQMHNLSNNI</sequence>
<dbReference type="Proteomes" id="UP000663834">
    <property type="component" value="Unassembled WGS sequence"/>
</dbReference>
<dbReference type="Proteomes" id="UP000663824">
    <property type="component" value="Unassembled WGS sequence"/>
</dbReference>
<dbReference type="InterPro" id="IPR050548">
    <property type="entry name" value="PcG_chromatin_remod_factors"/>
</dbReference>
<dbReference type="OrthoDB" id="2390104at2759"/>
<dbReference type="Proteomes" id="UP000663855">
    <property type="component" value="Unassembled WGS sequence"/>
</dbReference>
<dbReference type="EMBL" id="CAJNRE010006450">
    <property type="protein sequence ID" value="CAF2055252.1"/>
    <property type="molecule type" value="Genomic_DNA"/>
</dbReference>
<evidence type="ECO:0000313" key="6">
    <source>
        <dbReference type="EMBL" id="CAF3893354.1"/>
    </source>
</evidence>
<dbReference type="GO" id="GO:0003682">
    <property type="term" value="F:chromatin binding"/>
    <property type="evidence" value="ECO:0007669"/>
    <property type="project" value="TreeGrafter"/>
</dbReference>
<evidence type="ECO:0000259" key="2">
    <source>
        <dbReference type="PROSITE" id="PS50105"/>
    </source>
</evidence>
<dbReference type="GO" id="GO:0045892">
    <property type="term" value="P:negative regulation of DNA-templated transcription"/>
    <property type="evidence" value="ECO:0007669"/>
    <property type="project" value="TreeGrafter"/>
</dbReference>
<dbReference type="AlphaFoldDB" id="A0A815SK58"/>
<evidence type="ECO:0000313" key="3">
    <source>
        <dbReference type="EMBL" id="CAF1493001.1"/>
    </source>
</evidence>
<feature type="domain" description="SAM" evidence="2">
    <location>
        <begin position="179"/>
        <end position="243"/>
    </location>
</feature>
<dbReference type="Proteomes" id="UP000681967">
    <property type="component" value="Unassembled WGS sequence"/>
</dbReference>